<organism evidence="2 3">
    <name type="scientific">Brevibacillus centrosporus</name>
    <dbReference type="NCBI Taxonomy" id="54910"/>
    <lineage>
        <taxon>Bacteria</taxon>
        <taxon>Bacillati</taxon>
        <taxon>Bacillota</taxon>
        <taxon>Bacilli</taxon>
        <taxon>Bacillales</taxon>
        <taxon>Paenibacillaceae</taxon>
        <taxon>Brevibacillus</taxon>
    </lineage>
</organism>
<dbReference type="InterPro" id="IPR016181">
    <property type="entry name" value="Acyl_CoA_acyltransferase"/>
</dbReference>
<dbReference type="Pfam" id="PF08445">
    <property type="entry name" value="FR47"/>
    <property type="match status" value="1"/>
</dbReference>
<keyword evidence="3" id="KW-1185">Reference proteome</keyword>
<protein>
    <submittedName>
        <fullName evidence="2">FR47-like protein</fullName>
    </submittedName>
</protein>
<dbReference type="InterPro" id="IPR013653">
    <property type="entry name" value="GCN5-like_dom"/>
</dbReference>
<dbReference type="AlphaFoldDB" id="A0A1I3XTJ7"/>
<dbReference type="EMBL" id="FORT01000010">
    <property type="protein sequence ID" value="SFK22840.1"/>
    <property type="molecule type" value="Genomic_DNA"/>
</dbReference>
<dbReference type="Proteomes" id="UP000198915">
    <property type="component" value="Unassembled WGS sequence"/>
</dbReference>
<sequence length="98" mass="10782">MADLYPRCGCAGKRPKLHGTAGITSSLLAAVSRLKKPLSRRKNGYASTCVAILSQQLLDAGYQFCSLYTDLANPTSNRIYQAIGYRPIQDSVVLRFDR</sequence>
<gene>
    <name evidence="2" type="ORF">SAMN05518846_11073</name>
</gene>
<dbReference type="GO" id="GO:0016747">
    <property type="term" value="F:acyltransferase activity, transferring groups other than amino-acyl groups"/>
    <property type="evidence" value="ECO:0007669"/>
    <property type="project" value="InterPro"/>
</dbReference>
<accession>A0A1I3XTJ7</accession>
<name>A0A1I3XTJ7_9BACL</name>
<evidence type="ECO:0000259" key="1">
    <source>
        <dbReference type="Pfam" id="PF08445"/>
    </source>
</evidence>
<reference evidence="3" key="1">
    <citation type="submission" date="2016-10" db="EMBL/GenBank/DDBJ databases">
        <authorList>
            <person name="Varghese N."/>
            <person name="Submissions S."/>
        </authorList>
    </citation>
    <scope>NUCLEOTIDE SEQUENCE [LARGE SCALE GENOMIC DNA]</scope>
    <source>
        <strain evidence="3">OK042</strain>
    </source>
</reference>
<proteinExistence type="predicted"/>
<dbReference type="Gene3D" id="3.40.630.30">
    <property type="match status" value="1"/>
</dbReference>
<evidence type="ECO:0000313" key="2">
    <source>
        <dbReference type="EMBL" id="SFK22840.1"/>
    </source>
</evidence>
<feature type="domain" description="GCN5-related N-acetyltransferase Rv2170-like" evidence="1">
    <location>
        <begin position="40"/>
        <end position="90"/>
    </location>
</feature>
<dbReference type="RefSeq" id="WP_122960084.1">
    <property type="nucleotide sequence ID" value="NZ_BJOE01000007.1"/>
</dbReference>
<dbReference type="STRING" id="1884381.SAMN05518846_11073"/>
<evidence type="ECO:0000313" key="3">
    <source>
        <dbReference type="Proteomes" id="UP000198915"/>
    </source>
</evidence>
<dbReference type="SUPFAM" id="SSF55729">
    <property type="entry name" value="Acyl-CoA N-acyltransferases (Nat)"/>
    <property type="match status" value="1"/>
</dbReference>